<evidence type="ECO:0000313" key="3">
    <source>
        <dbReference type="EMBL" id="SET31614.1"/>
    </source>
</evidence>
<feature type="domain" description="Bacterial Ig-like" evidence="2">
    <location>
        <begin position="714"/>
        <end position="812"/>
    </location>
</feature>
<feature type="region of interest" description="Disordered" evidence="1">
    <location>
        <begin position="1843"/>
        <end position="1878"/>
    </location>
</feature>
<keyword evidence="4" id="KW-1185">Reference proteome</keyword>
<feature type="compositionally biased region" description="Polar residues" evidence="1">
    <location>
        <begin position="938"/>
        <end position="950"/>
    </location>
</feature>
<feature type="domain" description="Bacterial Ig-like" evidence="2">
    <location>
        <begin position="2192"/>
        <end position="2275"/>
    </location>
</feature>
<dbReference type="NCBIfam" id="NF033510">
    <property type="entry name" value="Ca_tandemer"/>
    <property type="match status" value="7"/>
</dbReference>
<feature type="domain" description="Bacterial Ig-like" evidence="2">
    <location>
        <begin position="947"/>
        <end position="1032"/>
    </location>
</feature>
<feature type="compositionally biased region" description="Basic and acidic residues" evidence="1">
    <location>
        <begin position="1391"/>
        <end position="1402"/>
    </location>
</feature>
<dbReference type="EMBL" id="FOHV01000016">
    <property type="protein sequence ID" value="SET31614.1"/>
    <property type="molecule type" value="Genomic_DNA"/>
</dbReference>
<proteinExistence type="predicted"/>
<evidence type="ECO:0000256" key="1">
    <source>
        <dbReference type="SAM" id="MobiDB-lite"/>
    </source>
</evidence>
<feature type="domain" description="Bacterial Ig-like" evidence="2">
    <location>
        <begin position="1854"/>
        <end position="1938"/>
    </location>
</feature>
<dbReference type="Proteomes" id="UP000242642">
    <property type="component" value="Unassembled WGS sequence"/>
</dbReference>
<dbReference type="Gene3D" id="2.60.40.10">
    <property type="entry name" value="Immunoglobulins"/>
    <property type="match status" value="17"/>
</dbReference>
<feature type="region of interest" description="Disordered" evidence="1">
    <location>
        <begin position="937"/>
        <end position="964"/>
    </location>
</feature>
<evidence type="ECO:0000259" key="2">
    <source>
        <dbReference type="Pfam" id="PF19077"/>
    </source>
</evidence>
<feature type="domain" description="Bacterial Ig-like" evidence="2">
    <location>
        <begin position="1533"/>
        <end position="1621"/>
    </location>
</feature>
<dbReference type="InterPro" id="IPR013783">
    <property type="entry name" value="Ig-like_fold"/>
</dbReference>
<gene>
    <name evidence="3" type="ORF">SAMN02583745_01984</name>
</gene>
<evidence type="ECO:0000313" key="4">
    <source>
        <dbReference type="Proteomes" id="UP000242642"/>
    </source>
</evidence>
<feature type="domain" description="Bacterial Ig-like" evidence="2">
    <location>
        <begin position="1178"/>
        <end position="1261"/>
    </location>
</feature>
<feature type="domain" description="Bacterial Ig-like" evidence="2">
    <location>
        <begin position="1285"/>
        <end position="1384"/>
    </location>
</feature>
<feature type="domain" description="Bacterial Ig-like" evidence="2">
    <location>
        <begin position="1734"/>
        <end position="1824"/>
    </location>
</feature>
<accession>A0A1I0DIL1</accession>
<feature type="region of interest" description="Disordered" evidence="1">
    <location>
        <begin position="1276"/>
        <end position="1313"/>
    </location>
</feature>
<feature type="domain" description="Bacterial Ig-like" evidence="2">
    <location>
        <begin position="1420"/>
        <end position="1502"/>
    </location>
</feature>
<dbReference type="InterPro" id="IPR044016">
    <property type="entry name" value="Big_13"/>
</dbReference>
<name>A0A1I0DIL1_9GAMM</name>
<dbReference type="STRING" id="1123402.SAMN02583745_01984"/>
<feature type="compositionally biased region" description="Basic and acidic residues" evidence="1">
    <location>
        <begin position="1859"/>
        <end position="1870"/>
    </location>
</feature>
<feature type="region of interest" description="Disordered" evidence="1">
    <location>
        <begin position="1389"/>
        <end position="1427"/>
    </location>
</feature>
<feature type="compositionally biased region" description="Polar residues" evidence="1">
    <location>
        <begin position="1299"/>
        <end position="1308"/>
    </location>
</feature>
<feature type="region of interest" description="Disordered" evidence="1">
    <location>
        <begin position="708"/>
        <end position="736"/>
    </location>
</feature>
<sequence length="2985" mass="321416">MVQHNLNTFTLTLINTTGQTLETLSIPLNSTNPIPIQIGKGTIIRLQDDETGLGPKRIVAKRVGDDLHIYFEDGDELVDVIVEGYYLNPELFDIQGEVTEGEWVSYFPEEGDAASVIAQLEDGNLSGQILQGDFESAFSPLTLLGLAGLVGAGVIIASNSDSNDSNGSVSTQQNPTGVIFSENTNANDREISLGKSNSPIDTNDATPILKGTTTPGATIEIVIKDNDGNPIKVDDGTGTEIDLVYTTKAGPDGTWEIEIGNPNTHVTGPTLALPGLPDGDYQFEIKQKFPDGSTDNKTVDVAVDTVNPISTTFSITDNDVSSDYLITDTPLIQAFGLSDEGGTLIISLPETQTAILSARTSNPSIEIEFKKDGNGVWSVDFSDQATRNLFEEAFPEGFSGDTSYSFTIKDNQATDQEITFRGKVVDGSNIKNITVDLNAPKKDQVQGNLIIDDTTKPALTNDDTPKLTGSVKLGNGEEIGYINITVTPLNKDGVVIGKDITIMVPGSQVDPSTGKWEYFWDENNPLPNGIYNFKTVVVDKAGNEGKTEEHKIEIKSIRPQPIDIDSIKVGDDVGTRQEDNVLDDRYLGNQTDDSKPTISGEAEVGNDVIVKIKKPDGTVVLESPEIRVSDTDADDKGEWSFTPDIELPPGEYIIEVLQKNPLDPEYRPSPPINIEITVGEDSPLAGVNPKDVSVKDDQGLLQEGNILDNSHLGNATDDSKPTFSGQLKPEDTNYPGTTDHIVEITLKKPDGTIAKDDKGNNLIFKVPVDREGNWEFTPINPIPDGDYKVEMVEKDAGGKSSPKSDFPLTIDTKVDAPIFKVVDDVEGITGTILNNGVTNDISPTLSGKAEPNADITIVIKDKDGNESSVITKADANGNWKVDAELESGDGKYTLSVTQTDAAGNKSQPKDHIINLNTEAPAKVTDIKVKDDIGDRTENNVLDNTYQGNATDDNKPTISGKGEPGGSVTITVTDLATGDIVANYPNIPVDKDGNWLYTPEQMLKDGNFEFSIKQTGPNGVASDDEKFQLKIDTDGNSVSDMKVSDNENPRLENNILDNAFIGESTDDKTPTISGSGKPGNIIELIIQPKTPGQLEIKVSVPVDTDGKWTYTPPEPGLSDGEYTIIAKERDQATGATGPATEVDISIDTSVPPALMKPKVEDNQLSITEDNILDNTLPGEVTDDTTPTLKGQSGVPNGEVNITFKNTDTDETFTGKANIDNNGNWQFTPSPELPDGDYEVTINQSGQNGKPGPDTQFGFKIDTNSPTDPVTDIKIGDDIGPRTEDNILTDESSGGYLGNITDDTNPTFSGKTDPENGVLIVIKPTDPTKPPVIYNVPKTDIGEDGNWAFTPPVALPDGDYKVEIFPTKPETGAKGPVTEVDLTIDTTIPPKLEGFKVGDDVGSREEDDVLSNPPTEGSFIGNATDDNQPTISGDDAVAGGEVEVTLKRDGQPDIVVTVPVDSDGKWSYTPESPLDDGDYTIELKQIGPNGKPSEPESFPLVIDTAKPGDVTDLTLVDNVDARVEGNVFDDTYAGNSTNDITPTLRGKGTPGDLVEITVVKIDPETGTETVLETKEVTIDENGNWQFENTTPFVDGDYQYQITPINPNTGVKGNTIEKDFTIDTSNGGLTDIKLEDDVNWIGKDGVPKESETIPSGNAPLLEGKGKPNETITIEVTDDEGNTQHLETKVDPDGNWKLDLATNPPVKEGGTFTPPTGGDYTVNVVPTPPSAIYPTIIDGFTNDNNPTISGKSDPDADIEIKVLDKNGNVVLDDTGNDVVVMGKADENGDFSINPGQLPDGEYKFEITSKDPAGNQSPPVTTAPIIIDTIKPGNVTFTVNDDKTDEIKLNDSDPNTDGTGLIIKGDRTNDKRPEIKGSGAEPGNTINVLVMDKDGNLLEPDLSGKAIVDAEGNWSYLIPVMRDGDYQIVTTQTDKAGNTSDVDEDAKINFSVNADLFYPSNIEYSDSVFGDISSSTTPTISGLGKPGDVITVAVNNPDGTVAFTQETTVGEDGKWSVTSPSTLSPTTDFDKPYQVYVTGKNEWGDELVVPPLDLIIDNSPPAIGITVNNISNAQFDDATNIFGTNDKTLIFYGTIDRPLDKHETMEVFLQGGWRKINPEDIILGEDGKYHWSYDNSNQPFALATYNLRVRVIDAFGRVSEMPNPPKFAISAPAYAQKPTFDLVIEEDIEQDSTPIKGVNKESMTSDSTPILSGTGVPGDTIKIYVDGKFTGETTTVGSDGKWKHELSQALGDGKHTLSVSAVNNGSESAPTDNYEIVVDTTAPTATVTLDNISANTGEDASVTDDNTLYFFLNVEGELARGEKVQIKIGDNDWVDASQLPDGRWVYDNTAVELPDGEYDIKTRVIDKFGRVNESDNTTIGGADEGYTFKIDTTQANQIDPNLKITSVDADAPDRESIINDNLYLNDNTPTIIGEGTPGDIIVIYSNGIEIGTTTVYEDGMWEFNMPYQTDGAYVVSVASGKANELGELDKSTLSRPTNSEQYVVDTTPPNVMVNMTGISVDSGDAGNRRTSDESLILYGQISQALKEGESLQIRLWQNSASIFNGSAYVVDPNLKIALDTGWITVKAEDVDNGTLKWVFDFANSDYAKSQAAIDQGIIDGKLPLADGDKNLGTGASNGKPQINIEFRVVDEFNRAQVSPPDYAKIVAINTAPYKDGYFGEFKLNSDQGEVLADAEVKDNTLTLSGNLDMSKISLPAGTDGYTIAGITVIIHLNGQPFLVGAPVDLVTGAWSFDIPALKAGNYEVSMSLNLLSTNPAINPVTGAQFPNVSYEAKVTEPFYFKVVNPDVENLATTTSEILIDLVPDDLENLNIIGTKQSEVLSLAHLNFDKISGDAGLDTLKVENKLSIDLSLFNDAIDNIEIFDLNNTGSELKVTYADILKIGTQNNELLSQFDFADFGVEQDASIMLIQGSEHDLVSLDSILGHEQVKSIGKVENIVNHEFYDVYQVTNGGTSQQFAYLILDEQIQFNHF</sequence>
<organism evidence="3 4">
    <name type="scientific">Thorsellia anophelis DSM 18579</name>
    <dbReference type="NCBI Taxonomy" id="1123402"/>
    <lineage>
        <taxon>Bacteria</taxon>
        <taxon>Pseudomonadati</taxon>
        <taxon>Pseudomonadota</taxon>
        <taxon>Gammaproteobacteria</taxon>
        <taxon>Enterobacterales</taxon>
        <taxon>Thorselliaceae</taxon>
        <taxon>Thorsellia</taxon>
    </lineage>
</organism>
<dbReference type="Pfam" id="PF19077">
    <property type="entry name" value="Big_13"/>
    <property type="match status" value="11"/>
</dbReference>
<reference evidence="4" key="1">
    <citation type="submission" date="2016-10" db="EMBL/GenBank/DDBJ databases">
        <authorList>
            <person name="Varghese N."/>
            <person name="Submissions S."/>
        </authorList>
    </citation>
    <scope>NUCLEOTIDE SEQUENCE [LARGE SCALE GENOMIC DNA]</scope>
    <source>
        <strain evidence="4">DSM 18579</strain>
    </source>
</reference>
<dbReference type="OrthoDB" id="8481600at2"/>
<dbReference type="RefSeq" id="WP_093320430.1">
    <property type="nucleotide sequence ID" value="NZ_FOHV01000016.1"/>
</dbReference>
<feature type="domain" description="Bacterial Ig-like" evidence="2">
    <location>
        <begin position="1063"/>
        <end position="1147"/>
    </location>
</feature>
<feature type="domain" description="Bacterial Ig-like" evidence="2">
    <location>
        <begin position="825"/>
        <end position="909"/>
    </location>
</feature>
<feature type="region of interest" description="Disordered" evidence="1">
    <location>
        <begin position="1642"/>
        <end position="1662"/>
    </location>
</feature>
<protein>
    <submittedName>
        <fullName evidence="3">Ig-like domain (Group 3)</fullName>
    </submittedName>
</protein>